<proteinExistence type="predicted"/>
<organism evidence="1 2">
    <name type="scientific">Stenotrophomonas phage BUCT609</name>
    <dbReference type="NCBI Taxonomy" id="2834250"/>
    <lineage>
        <taxon>Viruses</taxon>
        <taxon>Duplodnaviria</taxon>
        <taxon>Heunggongvirae</taxon>
        <taxon>Uroviricota</taxon>
        <taxon>Caudoviricetes</taxon>
        <taxon>Autographivirales</taxon>
        <taxon>Autonotataviridae</taxon>
        <taxon>Gujervirinae</taxon>
        <taxon>Maltophvirus</taxon>
        <taxon>Maltophvirus BUCT609</taxon>
    </lineage>
</organism>
<dbReference type="EMBL" id="MW960043">
    <property type="protein sequence ID" value="QVR48682.1"/>
    <property type="molecule type" value="Genomic_DNA"/>
</dbReference>
<dbReference type="Proteomes" id="UP000682369">
    <property type="component" value="Segment"/>
</dbReference>
<sequence length="92" mass="10285">MSATLTIKKQRDLKTRDQLIPGHIYRGVGGSIEGHIILAVNPRYSDGRPAFQRHCLSMSIPNYDGTLSWEPWVPDAGTHFEHIGEMGVEVRA</sequence>
<evidence type="ECO:0000313" key="2">
    <source>
        <dbReference type="Proteomes" id="UP000682369"/>
    </source>
</evidence>
<protein>
    <submittedName>
        <fullName evidence="1">Uncharacterized protein</fullName>
    </submittedName>
</protein>
<keyword evidence="2" id="KW-1185">Reference proteome</keyword>
<reference evidence="1" key="1">
    <citation type="submission" date="2021-04" db="EMBL/GenBank/DDBJ databases">
        <authorList>
            <person name="Han K."/>
            <person name="Tian F."/>
            <person name="Li F."/>
            <person name="Tong Y."/>
        </authorList>
    </citation>
    <scope>NUCLEOTIDE SEQUENCE</scope>
</reference>
<accession>A0A8E6PM15</accession>
<name>A0A8E6PM15_9CAUD</name>
<evidence type="ECO:0000313" key="1">
    <source>
        <dbReference type="EMBL" id="QVR48682.1"/>
    </source>
</evidence>